<proteinExistence type="predicted"/>
<dbReference type="VEuPathDB" id="TriTrypDB:Lsey_0135_0210"/>
<organism evidence="2 3">
    <name type="scientific">Leptomonas seymouri</name>
    <dbReference type="NCBI Taxonomy" id="5684"/>
    <lineage>
        <taxon>Eukaryota</taxon>
        <taxon>Discoba</taxon>
        <taxon>Euglenozoa</taxon>
        <taxon>Kinetoplastea</taxon>
        <taxon>Metakinetoplastina</taxon>
        <taxon>Trypanosomatida</taxon>
        <taxon>Trypanosomatidae</taxon>
        <taxon>Leishmaniinae</taxon>
        <taxon>Leptomonas</taxon>
    </lineage>
</organism>
<feature type="compositionally biased region" description="Polar residues" evidence="1">
    <location>
        <begin position="723"/>
        <end position="732"/>
    </location>
</feature>
<feature type="compositionally biased region" description="Basic and acidic residues" evidence="1">
    <location>
        <begin position="733"/>
        <end position="742"/>
    </location>
</feature>
<name>A0A0N1HWE7_LEPSE</name>
<sequence length="896" mass="97003">MSDVLGYMNEVIHRVSATFMPTEMEDVASFLCGDAWSLVSAHTTQARGSGAALGEANADPSASTTAREVRAPTTLLRYPFGATRWGRFIPLGIVGTSLISAATSGSRAVLLNFFESRGFSQVFTVSLVPTEQQQLSGSTAPSLDSVSSSTHPFQLDRGPRVGGGAVSRKRRRLSEASPPACASAFSVVDVALDGRYGTTAQAARHACMVAVRQWFEDLEESLREEADDDDEDEARRAANAVGERGAQSPTTAAAPELKTQLRRLLVLVRCCADNRAAVSTRAGGAHTSSSTAGGGGVASFSSGPSGRRHRKGDDPLPLFLHDLAALTTLYEARLSATTCSVRPAVLLLPEDESFGGAILEQSLKEEVGYRYWVQLFLHADQRQHQQPTRGEGAAGDTPSLVNQWTGAGESWKASLVGRSAANRNGGPQPLLHHRQGEAPLVRGCRLAVFWGVLDFSVLASGADAAGTNVSDVSHGESTDGRPLAALSLPASRAAGAHHGAQLPHRFDHASAEQLEEALRRHPACFFARPSNAPLCVFLMESLRRFPLLVPPRVLRHWQSTWTARHSLHDLLCIFHATVCPFTMSAANQDAVRPASSPSSSLLRDATDLLDALLDASFTLAEDRDRIEPLSANDFHKEQAITFMLMYEALVQQRESRLRRIPGVVEVLERLYRRHTGASATPHPAAFSQSPADPTATDERIRYAIRHLLPFAPLNVFNEAVQQCSPSPTTDRQAFQRHEPSEREVKAYPMNSLVLPLRRMSVAPQLQSTTLQALLPPEASLLELKEASDRLWEEGLHASASSIGHAGRSLGNTPAYLSPENFFHPRVPHAVRALYLLTAHALHARTEAAKQVPVVQLQTVCQLTDEQLLLVLKELQTAGLATTNLKTQTARTLLDSI</sequence>
<evidence type="ECO:0000256" key="1">
    <source>
        <dbReference type="SAM" id="MobiDB-lite"/>
    </source>
</evidence>
<keyword evidence="3" id="KW-1185">Reference proteome</keyword>
<feature type="region of interest" description="Disordered" evidence="1">
    <location>
        <begin position="222"/>
        <end position="255"/>
    </location>
</feature>
<feature type="region of interest" description="Disordered" evidence="1">
    <location>
        <begin position="723"/>
        <end position="742"/>
    </location>
</feature>
<comment type="caution">
    <text evidence="2">The sequence shown here is derived from an EMBL/GenBank/DDBJ whole genome shotgun (WGS) entry which is preliminary data.</text>
</comment>
<protein>
    <submittedName>
        <fullName evidence="2">Uncharacterized protein</fullName>
    </submittedName>
</protein>
<dbReference type="AlphaFoldDB" id="A0A0N1HWE7"/>
<feature type="region of interest" description="Disordered" evidence="1">
    <location>
        <begin position="281"/>
        <end position="313"/>
    </location>
</feature>
<feature type="compositionally biased region" description="Low complexity" evidence="1">
    <location>
        <begin position="281"/>
        <end position="291"/>
    </location>
</feature>
<feature type="region of interest" description="Disordered" evidence="1">
    <location>
        <begin position="136"/>
        <end position="173"/>
    </location>
</feature>
<dbReference type="OMA" id="TFMPTEM"/>
<dbReference type="EMBL" id="LJSK01000135">
    <property type="protein sequence ID" value="KPI86365.1"/>
    <property type="molecule type" value="Genomic_DNA"/>
</dbReference>
<gene>
    <name evidence="2" type="ORF">ABL78_4591</name>
</gene>
<evidence type="ECO:0000313" key="2">
    <source>
        <dbReference type="EMBL" id="KPI86365.1"/>
    </source>
</evidence>
<dbReference type="OrthoDB" id="273398at2759"/>
<feature type="compositionally biased region" description="Polar residues" evidence="1">
    <location>
        <begin position="136"/>
        <end position="152"/>
    </location>
</feature>
<dbReference type="Proteomes" id="UP000038009">
    <property type="component" value="Unassembled WGS sequence"/>
</dbReference>
<accession>A0A0N1HWE7</accession>
<evidence type="ECO:0000313" key="3">
    <source>
        <dbReference type="Proteomes" id="UP000038009"/>
    </source>
</evidence>
<reference evidence="2 3" key="1">
    <citation type="journal article" date="2015" name="PLoS Pathog.">
        <title>Leptomonas seymouri: Adaptations to the Dixenous Life Cycle Analyzed by Genome Sequencing, Transcriptome Profiling and Co-infection with Leishmania donovani.</title>
        <authorList>
            <person name="Kraeva N."/>
            <person name="Butenko A."/>
            <person name="Hlavacova J."/>
            <person name="Kostygov A."/>
            <person name="Myskova J."/>
            <person name="Grybchuk D."/>
            <person name="Lestinova T."/>
            <person name="Votypka J."/>
            <person name="Volf P."/>
            <person name="Opperdoes F."/>
            <person name="Flegontov P."/>
            <person name="Lukes J."/>
            <person name="Yurchenko V."/>
        </authorList>
    </citation>
    <scope>NUCLEOTIDE SEQUENCE [LARGE SCALE GENOMIC DNA]</scope>
    <source>
        <strain evidence="2 3">ATCC 30220</strain>
    </source>
</reference>